<dbReference type="InterPro" id="IPR019475">
    <property type="entry name" value="DNA_primase_DnaB-bd"/>
</dbReference>
<dbReference type="SMART" id="SM00400">
    <property type="entry name" value="ZnF_CHCC"/>
    <property type="match status" value="1"/>
</dbReference>
<dbReference type="InterPro" id="IPR050219">
    <property type="entry name" value="DnaG_primase"/>
</dbReference>
<evidence type="ECO:0000256" key="5">
    <source>
        <dbReference type="ARBA" id="ARBA00022705"/>
    </source>
</evidence>
<keyword evidence="7 12" id="KW-0863">Zinc-finger</keyword>
<dbReference type="InterPro" id="IPR034151">
    <property type="entry name" value="TOPRIM_DnaG_bac"/>
</dbReference>
<evidence type="ECO:0000313" key="18">
    <source>
        <dbReference type="Proteomes" id="UP000316968"/>
    </source>
</evidence>
<dbReference type="Gene3D" id="3.90.980.10">
    <property type="entry name" value="DNA primase, catalytic core, N-terminal domain"/>
    <property type="match status" value="1"/>
</dbReference>
<comment type="cofactor">
    <cofactor evidence="12 13 14">
        <name>Zn(2+)</name>
        <dbReference type="ChEBI" id="CHEBI:29105"/>
    </cofactor>
    <text evidence="12 13 14">Binds 1 zinc ion per monomer.</text>
</comment>
<evidence type="ECO:0000256" key="7">
    <source>
        <dbReference type="ARBA" id="ARBA00022771"/>
    </source>
</evidence>
<keyword evidence="5 12" id="KW-0235">DNA replication</keyword>
<keyword evidence="6 12" id="KW-0479">Metal-binding</keyword>
<evidence type="ECO:0000256" key="2">
    <source>
        <dbReference type="ARBA" id="ARBA00022515"/>
    </source>
</evidence>
<evidence type="ECO:0000256" key="15">
    <source>
        <dbReference type="SAM" id="MobiDB-lite"/>
    </source>
</evidence>
<evidence type="ECO:0000256" key="10">
    <source>
        <dbReference type="ARBA" id="ARBA00023125"/>
    </source>
</evidence>
<comment type="similarity">
    <text evidence="12 13">Belongs to the DnaG primase family.</text>
</comment>
<keyword evidence="11 12" id="KW-0804">Transcription</keyword>
<dbReference type="AlphaFoldDB" id="A0A4Y6UU86"/>
<keyword evidence="1 12" id="KW-0240">DNA-directed RNA polymerase</keyword>
<dbReference type="InterPro" id="IPR030846">
    <property type="entry name" value="DnaG_bac"/>
</dbReference>
<organism evidence="17 18">
    <name type="scientific">Saccharibacillus brassicae</name>
    <dbReference type="NCBI Taxonomy" id="2583377"/>
    <lineage>
        <taxon>Bacteria</taxon>
        <taxon>Bacillati</taxon>
        <taxon>Bacillota</taxon>
        <taxon>Bacilli</taxon>
        <taxon>Bacillales</taxon>
        <taxon>Paenibacillaceae</taxon>
        <taxon>Saccharibacillus</taxon>
    </lineage>
</organism>
<dbReference type="PANTHER" id="PTHR30313">
    <property type="entry name" value="DNA PRIMASE"/>
    <property type="match status" value="1"/>
</dbReference>
<dbReference type="EMBL" id="CP041217">
    <property type="protein sequence ID" value="QDH19911.1"/>
    <property type="molecule type" value="Genomic_DNA"/>
</dbReference>
<evidence type="ECO:0000256" key="4">
    <source>
        <dbReference type="ARBA" id="ARBA00022695"/>
    </source>
</evidence>
<evidence type="ECO:0000256" key="8">
    <source>
        <dbReference type="ARBA" id="ARBA00022833"/>
    </source>
</evidence>
<dbReference type="SUPFAM" id="SSF57783">
    <property type="entry name" value="Zinc beta-ribbon"/>
    <property type="match status" value="1"/>
</dbReference>
<evidence type="ECO:0000256" key="12">
    <source>
        <dbReference type="HAMAP-Rule" id="MF_00974"/>
    </source>
</evidence>
<dbReference type="Pfam" id="PF13155">
    <property type="entry name" value="Toprim_2"/>
    <property type="match status" value="1"/>
</dbReference>
<dbReference type="Pfam" id="PF10410">
    <property type="entry name" value="DnaB_bind"/>
    <property type="match status" value="1"/>
</dbReference>
<evidence type="ECO:0000256" key="3">
    <source>
        <dbReference type="ARBA" id="ARBA00022679"/>
    </source>
</evidence>
<dbReference type="InterPro" id="IPR006171">
    <property type="entry name" value="TOPRIM_dom"/>
</dbReference>
<evidence type="ECO:0000256" key="1">
    <source>
        <dbReference type="ARBA" id="ARBA00022478"/>
    </source>
</evidence>
<dbReference type="SUPFAM" id="SSF56731">
    <property type="entry name" value="DNA primase core"/>
    <property type="match status" value="1"/>
</dbReference>
<dbReference type="FunFam" id="3.90.580.10:FF:000001">
    <property type="entry name" value="DNA primase"/>
    <property type="match status" value="1"/>
</dbReference>
<comment type="subunit">
    <text evidence="12">Monomer. Interacts with DnaB.</text>
</comment>
<dbReference type="GO" id="GO:1990077">
    <property type="term" value="C:primosome complex"/>
    <property type="evidence" value="ECO:0007669"/>
    <property type="project" value="UniProtKB-KW"/>
</dbReference>
<keyword evidence="4 12" id="KW-0548">Nucleotidyltransferase</keyword>
<dbReference type="Gene3D" id="3.40.1360.10">
    <property type="match status" value="1"/>
</dbReference>
<proteinExistence type="inferred from homology"/>
<dbReference type="InterPro" id="IPR016136">
    <property type="entry name" value="DNA_helicase_N/primase_C"/>
</dbReference>
<evidence type="ECO:0000259" key="16">
    <source>
        <dbReference type="PROSITE" id="PS50880"/>
    </source>
</evidence>
<dbReference type="SMART" id="SM00493">
    <property type="entry name" value="TOPRIM"/>
    <property type="match status" value="1"/>
</dbReference>
<comment type="catalytic activity">
    <reaction evidence="12">
        <text>ssDNA + n NTP = ssDNA/pppN(pN)n-1 hybrid + (n-1) diphosphate.</text>
        <dbReference type="EC" id="2.7.7.101"/>
    </reaction>
</comment>
<dbReference type="GO" id="GO:0000428">
    <property type="term" value="C:DNA-directed RNA polymerase complex"/>
    <property type="evidence" value="ECO:0007669"/>
    <property type="project" value="UniProtKB-KW"/>
</dbReference>
<dbReference type="NCBIfam" id="TIGR01391">
    <property type="entry name" value="dnaG"/>
    <property type="match status" value="1"/>
</dbReference>
<dbReference type="GO" id="GO:0005737">
    <property type="term" value="C:cytoplasm"/>
    <property type="evidence" value="ECO:0007669"/>
    <property type="project" value="TreeGrafter"/>
</dbReference>
<dbReference type="CDD" id="cd03364">
    <property type="entry name" value="TOPRIM_DnaG_primases"/>
    <property type="match status" value="1"/>
</dbReference>
<dbReference type="EC" id="2.7.7.101" evidence="12"/>
<keyword evidence="8 12" id="KW-0862">Zinc</keyword>
<keyword evidence="3 12" id="KW-0808">Transferase</keyword>
<dbReference type="FunFam" id="3.90.980.10:FF:000001">
    <property type="entry name" value="DNA primase"/>
    <property type="match status" value="1"/>
</dbReference>
<dbReference type="GO" id="GO:0003899">
    <property type="term" value="F:DNA-directed RNA polymerase activity"/>
    <property type="evidence" value="ECO:0007669"/>
    <property type="project" value="UniProtKB-UniRule"/>
</dbReference>
<keyword evidence="18" id="KW-1185">Reference proteome</keyword>
<dbReference type="Gene3D" id="3.90.580.10">
    <property type="entry name" value="Zinc finger, CHC2-type domain"/>
    <property type="match status" value="1"/>
</dbReference>
<dbReference type="Pfam" id="PF08275">
    <property type="entry name" value="DNAG_N"/>
    <property type="match status" value="1"/>
</dbReference>
<protein>
    <recommendedName>
        <fullName evidence="12 13">DNA primase</fullName>
        <ecNumber evidence="12">2.7.7.101</ecNumber>
    </recommendedName>
</protein>
<accession>A0A4Y6UU86</accession>
<dbReference type="Gene3D" id="6.10.140.360">
    <property type="match status" value="1"/>
</dbReference>
<dbReference type="OrthoDB" id="9803773at2"/>
<dbReference type="PIRSF" id="PIRSF002811">
    <property type="entry name" value="DnaG"/>
    <property type="match status" value="1"/>
</dbReference>
<dbReference type="RefSeq" id="WP_141446298.1">
    <property type="nucleotide sequence ID" value="NZ_CP041217.1"/>
</dbReference>
<comment type="function">
    <text evidence="12 13">RNA polymerase that catalyzes the synthesis of short RNA molecules used as primers for DNA polymerase during DNA replication.</text>
</comment>
<dbReference type="KEGG" id="saca:FFV09_02945"/>
<dbReference type="GO" id="GO:0003677">
    <property type="term" value="F:DNA binding"/>
    <property type="evidence" value="ECO:0007669"/>
    <property type="project" value="UniProtKB-KW"/>
</dbReference>
<evidence type="ECO:0000256" key="13">
    <source>
        <dbReference type="PIRNR" id="PIRNR002811"/>
    </source>
</evidence>
<evidence type="ECO:0000256" key="11">
    <source>
        <dbReference type="ARBA" id="ARBA00023163"/>
    </source>
</evidence>
<dbReference type="GO" id="GO:0006269">
    <property type="term" value="P:DNA replication, synthesis of primer"/>
    <property type="evidence" value="ECO:0007669"/>
    <property type="project" value="UniProtKB-UniRule"/>
</dbReference>
<feature type="domain" description="Toprim" evidence="16">
    <location>
        <begin position="263"/>
        <end position="346"/>
    </location>
</feature>
<evidence type="ECO:0000256" key="9">
    <source>
        <dbReference type="ARBA" id="ARBA00022842"/>
    </source>
</evidence>
<dbReference type="InterPro" id="IPR036977">
    <property type="entry name" value="DNA_primase_Znf_CHC2"/>
</dbReference>
<reference evidence="17 18" key="1">
    <citation type="submission" date="2019-06" db="EMBL/GenBank/DDBJ databases">
        <title>Saccharibacillus brassicae sp. nov., an endophytic bacterium isolated from Chinese cabbage seeds (Brassica pekinensis).</title>
        <authorList>
            <person name="Jiang L."/>
            <person name="Lee J."/>
            <person name="Kim S.W."/>
        </authorList>
    </citation>
    <scope>NUCLEOTIDE SEQUENCE [LARGE SCALE GENOMIC DNA]</scope>
    <source>
        <strain evidence="18">KCTC 43072 / ATSA2</strain>
    </source>
</reference>
<dbReference type="GO" id="GO:0008270">
    <property type="term" value="F:zinc ion binding"/>
    <property type="evidence" value="ECO:0007669"/>
    <property type="project" value="UniProtKB-UniRule"/>
</dbReference>
<dbReference type="InterPro" id="IPR013264">
    <property type="entry name" value="DNAG_N"/>
</dbReference>
<name>A0A4Y6UU86_SACBS</name>
<feature type="zinc finger region" description="CHC2-type" evidence="12 14">
    <location>
        <begin position="43"/>
        <end position="67"/>
    </location>
</feature>
<keyword evidence="10 12" id="KW-0238">DNA-binding</keyword>
<dbReference type="HAMAP" id="MF_00974">
    <property type="entry name" value="DNA_primase_DnaG"/>
    <property type="match status" value="1"/>
</dbReference>
<gene>
    <name evidence="12" type="primary">dnaG</name>
    <name evidence="17" type="ORF">FFV09_02945</name>
</gene>
<evidence type="ECO:0000256" key="14">
    <source>
        <dbReference type="PIRSR" id="PIRSR002811-1"/>
    </source>
</evidence>
<dbReference type="Proteomes" id="UP000316968">
    <property type="component" value="Chromosome"/>
</dbReference>
<keyword evidence="9" id="KW-0460">Magnesium</keyword>
<comment type="domain">
    <text evidence="12">Contains an N-terminal zinc-binding domain, a central core domain that contains the primase activity, and a C-terminal DnaB-binding domain.</text>
</comment>
<evidence type="ECO:0000313" key="17">
    <source>
        <dbReference type="EMBL" id="QDH19911.1"/>
    </source>
</evidence>
<sequence length="659" mass="73865">MSTEYGNIPEETIDAVLTQHDIVETVGRHVHLTKQGKYMKGLCPFHSEKTPSFTVTPDRQIFYCYGCGMGGNAIKFRMEIEGLSFPEAVKIMAEESHIPFQNTSGKPESPQDRETGRLLQAYEWSEKFYHFLLKNTEHGLPALEYLRGRGINDKLIEQFRIGFAPDRWDTLVQFLDKRSFDLAEMEKGGLISARQSGDGYVDRFRSRIIFPIANRSGKTIAFAGRILGEGQPKYLNSPESRLFNKSRVLYNFDQARSAIRKQRQAVLFEGYGDVIAAWEAGVQNGVATMGTSLTEQHAAMIKTTADEVLVCYDGDNAGQNAALKSIPILEQAGLQVKVAMLPPGLDPDDYIRSNGGERFVRQIVEDAASTTKFRLSNLKRGYKLAEESGRLDYAKAALPIIAALHSPTEREVYLRDLSSEVDISFDSLKQDSNLIRQEQSRPAPGQEDPGPAYSGPQQGGRGGGQGQYGGQGRKRSDYNNKSDYGNKGGYGKKSGFGGGNYANAEEDFFPQQRRSRPDRNLLPGHQAAERRLLFLMLQDRQAADYVAARLGEEFNTPEYAAIAAYLYAFYAQDREPDSSRFISSLQDEKLEKAVSSIVMIEGPREWNEQVLDDCIREVRKFPRLRGIESKREEMIRAEKDGDFLLAAQIASEIIALERQ</sequence>
<feature type="compositionally biased region" description="Gly residues" evidence="15">
    <location>
        <begin position="486"/>
        <end position="500"/>
    </location>
</feature>
<dbReference type="Pfam" id="PF01807">
    <property type="entry name" value="Zn_ribbon_DnaG"/>
    <property type="match status" value="1"/>
</dbReference>
<dbReference type="InterPro" id="IPR002694">
    <property type="entry name" value="Znf_CHC2"/>
</dbReference>
<dbReference type="InterPro" id="IPR006295">
    <property type="entry name" value="DNA_primase_DnaG"/>
</dbReference>
<dbReference type="Gene3D" id="1.10.860.10">
    <property type="entry name" value="DNAb Helicase, Chain A"/>
    <property type="match status" value="1"/>
</dbReference>
<feature type="region of interest" description="Disordered" evidence="15">
    <location>
        <begin position="430"/>
        <end position="504"/>
    </location>
</feature>
<keyword evidence="2 12" id="KW-0639">Primosome</keyword>
<dbReference type="PROSITE" id="PS50880">
    <property type="entry name" value="TOPRIM"/>
    <property type="match status" value="1"/>
</dbReference>
<feature type="compositionally biased region" description="Gly residues" evidence="15">
    <location>
        <begin position="457"/>
        <end position="471"/>
    </location>
</feature>
<dbReference type="InterPro" id="IPR037068">
    <property type="entry name" value="DNA_primase_core_N_sf"/>
</dbReference>
<evidence type="ECO:0000256" key="6">
    <source>
        <dbReference type="ARBA" id="ARBA00022723"/>
    </source>
</evidence>
<dbReference type="PANTHER" id="PTHR30313:SF2">
    <property type="entry name" value="DNA PRIMASE"/>
    <property type="match status" value="1"/>
</dbReference>